<evidence type="ECO:0000313" key="2">
    <source>
        <dbReference type="EMBL" id="KRT92159.1"/>
    </source>
</evidence>
<dbReference type="EMBL" id="JARRTL010000024">
    <property type="protein sequence ID" value="MEC0486841.1"/>
    <property type="molecule type" value="Genomic_DNA"/>
</dbReference>
<comment type="similarity">
    <text evidence="1">Belongs to the bactofilin family.</text>
</comment>
<dbReference type="AlphaFoldDB" id="A0A0J6EJJ3"/>
<dbReference type="STRING" id="1664069.BGLY_0975"/>
<dbReference type="RefSeq" id="WP_048353504.1">
    <property type="nucleotide sequence ID" value="NZ_CP023481.1"/>
</dbReference>
<dbReference type="PATRIC" id="fig|1664069.3.peg.688"/>
<dbReference type="InterPro" id="IPR007607">
    <property type="entry name" value="BacA/B"/>
</dbReference>
<sequence length="236" mass="24773">MDSLTINGFGSSGGGTFQTVELNGKGTINGDVECKQFSCNGAGTMKGHVKAETVKISGRASVHGGIAASSVRIDGSAKIEGDVDADKVKIAGHASLSGHVKGDDLIIRGKASIGKDCEVEHFTAEGCFTIDGLLNAEQVEIKIHGGESRAKEIGGRRIRCTAHRSKFLSLLKPFLPGPALTAELIEGDHIELANTTAKIVRGNTVIIGENCDIGLVEYKEEFRQAKSAKVGDSQNI</sequence>
<evidence type="ECO:0000313" key="3">
    <source>
        <dbReference type="EMBL" id="MEC0486841.1"/>
    </source>
</evidence>
<reference evidence="2" key="2">
    <citation type="submission" date="2015-10" db="EMBL/GenBank/DDBJ databases">
        <authorList>
            <person name="Gilbert D.G."/>
        </authorList>
    </citation>
    <scope>NUCLEOTIDE SEQUENCE</scope>
    <source>
        <strain evidence="2">GO-13</strain>
    </source>
</reference>
<dbReference type="PANTHER" id="PTHR35024">
    <property type="entry name" value="HYPOTHETICAL CYTOSOLIC PROTEIN"/>
    <property type="match status" value="1"/>
</dbReference>
<protein>
    <submittedName>
        <fullName evidence="3">Polymer-forming cytoskeletal protein</fullName>
    </submittedName>
</protein>
<dbReference type="EMBL" id="LECW02000034">
    <property type="protein sequence ID" value="KRT92159.1"/>
    <property type="molecule type" value="Genomic_DNA"/>
</dbReference>
<dbReference type="PANTHER" id="PTHR35024:SF4">
    <property type="entry name" value="POLYMER-FORMING CYTOSKELETAL PROTEIN"/>
    <property type="match status" value="1"/>
</dbReference>
<dbReference type="Pfam" id="PF04519">
    <property type="entry name" value="Bactofilin"/>
    <property type="match status" value="1"/>
</dbReference>
<comment type="caution">
    <text evidence="2">The sequence shown here is derived from an EMBL/GenBank/DDBJ whole genome shotgun (WGS) entry which is preliminary data.</text>
</comment>
<dbReference type="Proteomes" id="UP001341297">
    <property type="component" value="Unassembled WGS sequence"/>
</dbReference>
<accession>A0A0J6EJJ3</accession>
<accession>A0A0J6E9I7</accession>
<evidence type="ECO:0000313" key="4">
    <source>
        <dbReference type="Proteomes" id="UP000036168"/>
    </source>
</evidence>
<reference evidence="2 4" key="1">
    <citation type="journal article" date="2015" name="Int. J. Syst. Evol. Microbiol.">
        <title>Bacillus glycinifermentans sp. nov., isolated from fermented soybean paste.</title>
        <authorList>
            <person name="Kim S.J."/>
            <person name="Dunlap C.A."/>
            <person name="Kwon S.W."/>
            <person name="Rooney A.P."/>
        </authorList>
    </citation>
    <scope>NUCLEOTIDE SEQUENCE [LARGE SCALE GENOMIC DNA]</scope>
    <source>
        <strain evidence="2 4">GO-13</strain>
    </source>
</reference>
<evidence type="ECO:0000256" key="1">
    <source>
        <dbReference type="ARBA" id="ARBA00044755"/>
    </source>
</evidence>
<name>A0A0J6EJJ3_9BACI</name>
<reference evidence="3 5" key="3">
    <citation type="submission" date="2023-03" db="EMBL/GenBank/DDBJ databases">
        <title>Agriculturally important microbes genome sequencing.</title>
        <authorList>
            <person name="Dunlap C."/>
        </authorList>
    </citation>
    <scope>NUCLEOTIDE SEQUENCE [LARGE SCALE GENOMIC DNA]</scope>
    <source>
        <strain evidence="3 5">CBP-3203</strain>
    </source>
</reference>
<evidence type="ECO:0000313" key="5">
    <source>
        <dbReference type="Proteomes" id="UP001341297"/>
    </source>
</evidence>
<proteinExistence type="inferred from homology"/>
<organism evidence="2 4">
    <name type="scientific">Bacillus glycinifermentans</name>
    <dbReference type="NCBI Taxonomy" id="1664069"/>
    <lineage>
        <taxon>Bacteria</taxon>
        <taxon>Bacillati</taxon>
        <taxon>Bacillota</taxon>
        <taxon>Bacilli</taxon>
        <taxon>Bacillales</taxon>
        <taxon>Bacillaceae</taxon>
        <taxon>Bacillus</taxon>
    </lineage>
</organism>
<keyword evidence="5" id="KW-1185">Reference proteome</keyword>
<gene>
    <name evidence="2" type="ORF">AB447_204395</name>
    <name evidence="3" type="ORF">P8828_18850</name>
</gene>
<dbReference type="Proteomes" id="UP000036168">
    <property type="component" value="Unassembled WGS sequence"/>
</dbReference>
<dbReference type="OrthoDB" id="1730007at2"/>